<keyword evidence="2" id="KW-1185">Reference proteome</keyword>
<comment type="caution">
    <text evidence="1">The sequence shown here is derived from an EMBL/GenBank/DDBJ whole genome shotgun (WGS) entry which is preliminary data.</text>
</comment>
<evidence type="ECO:0000313" key="1">
    <source>
        <dbReference type="EMBL" id="CAB9531236.1"/>
    </source>
</evidence>
<organism evidence="1 2">
    <name type="scientific">Seminavis robusta</name>
    <dbReference type="NCBI Taxonomy" id="568900"/>
    <lineage>
        <taxon>Eukaryota</taxon>
        <taxon>Sar</taxon>
        <taxon>Stramenopiles</taxon>
        <taxon>Ochrophyta</taxon>
        <taxon>Bacillariophyta</taxon>
        <taxon>Bacillariophyceae</taxon>
        <taxon>Bacillariophycidae</taxon>
        <taxon>Naviculales</taxon>
        <taxon>Naviculaceae</taxon>
        <taxon>Seminavis</taxon>
    </lineage>
</organism>
<dbReference type="AlphaFoldDB" id="A0A9N8HZ82"/>
<dbReference type="Proteomes" id="UP001153069">
    <property type="component" value="Unassembled WGS sequence"/>
</dbReference>
<evidence type="ECO:0000313" key="2">
    <source>
        <dbReference type="Proteomes" id="UP001153069"/>
    </source>
</evidence>
<dbReference type="InterPro" id="IPR032675">
    <property type="entry name" value="LRR_dom_sf"/>
</dbReference>
<protein>
    <submittedName>
        <fullName evidence="1">Uncharacterized protein</fullName>
    </submittedName>
</protein>
<dbReference type="Gene3D" id="3.80.10.10">
    <property type="entry name" value="Ribonuclease Inhibitor"/>
    <property type="match status" value="1"/>
</dbReference>
<dbReference type="EMBL" id="CAICTM010003347">
    <property type="protein sequence ID" value="CAB9531236.1"/>
    <property type="molecule type" value="Genomic_DNA"/>
</dbReference>
<accession>A0A9N8HZ82</accession>
<gene>
    <name evidence="1" type="ORF">SEMRO_3349_G347060.1</name>
</gene>
<name>A0A9N8HZ82_9STRA</name>
<reference evidence="1" key="1">
    <citation type="submission" date="2020-06" db="EMBL/GenBank/DDBJ databases">
        <authorList>
            <consortium name="Plant Systems Biology data submission"/>
        </authorList>
    </citation>
    <scope>NUCLEOTIDE SEQUENCE</scope>
    <source>
        <strain evidence="1">D6</strain>
    </source>
</reference>
<proteinExistence type="predicted"/>
<sequence>MDANDSVILKAPLVEVGARREATLERLLLKVDACEDLAIHGSFVKSLDNATCLWDRCSCSSATLKHLMLTRFLTGSFPLQASTLTSLLQSSLGRQLESLDLTAVDVHDDEAGESSSDQGGFAKVLQAVRSLGQLKKLCLDDIFFEERAQQHRYGIDSILQALTAPGSTTATHLEALQVVQVFHRGGNISTATMEAVCRLQCLKTLKLTGVRLPHDLVTAMTETLSSRQEHAQTLEHLHLDAAVISRDSFVCIARMLQHNRSIQKLELLRLRRDEFLGKPVQSDQGLDDAIVREFAIALRRNNTLLELHASPVGAVTEVGYSEMEMLLQHHNHTLDQLVATVGLSAEHDEIMFRVQRLLQLHNFGLRQAESMSKAIFLDALISCCSEISLDCLFYLFFANPSLARFLQ</sequence>
<dbReference type="SUPFAM" id="SSF52047">
    <property type="entry name" value="RNI-like"/>
    <property type="match status" value="1"/>
</dbReference>